<dbReference type="EMBL" id="JANBVO010000031">
    <property type="protein sequence ID" value="KAJ9138166.1"/>
    <property type="molecule type" value="Genomic_DNA"/>
</dbReference>
<sequence length="604" mass="67858">MPRRETLWAVPLPNLPLWKENIKTLWKTKGLKNKLHVLHDIAILPEQDSIFNNGSGRSNKDLDPVPPDQRIWKNWDFITYWCSDQFTIATWEFGSVLVDLGFTFREIVPITFCGFFLTGIALALGGHIATKYHIGFPLSTRMSWGLRGGYFPVFVRAFMALLWLAILNVNLAQCIHQFLRAIWPDFDDIPNKLPASAGITSADLLCYFIGMIIQTPFTLIPMYKLKWFFLVKAILSPMLFIGMMIWALVRVPNGGPLIQHAAVLSGSGWDKNWTRVKAFGTAAGYFATITTNIPDYVRFAKRPGNTWIQALAMPCTGILPVICAVVTCSATLEIWGASYWSPAEIIARWDNRFAVFISSLIWIIATVGINLSANTITVAIALSSFWPRWIDNVRGALIVAVLSIIVCPWKIVYDAGTFYNFLSAYPSILGPVTGILICDYWIVRRQQFDIRHLYARKGGKFWFFHGLNWRAFAAFLCAYVPNLPGFIHQVQPSIRDAQPYTYALNWIFSVLVSVITFWVFNRIAPPRYSLSGGAVDADDVIDWEARVRVGDWSDVPGFETACIEGMSQDGDTEVLSKVAAEGAARTTVRDVQSGSVSDTMEKMA</sequence>
<feature type="transmembrane region" description="Helical" evidence="6">
    <location>
        <begin position="355"/>
        <end position="381"/>
    </location>
</feature>
<reference evidence="7" key="1">
    <citation type="submission" date="2022-07" db="EMBL/GenBank/DDBJ databases">
        <title>Fungi with potential for degradation of polypropylene.</title>
        <authorList>
            <person name="Gostincar C."/>
        </authorList>
    </citation>
    <scope>NUCLEOTIDE SEQUENCE</scope>
    <source>
        <strain evidence="7">EXF-13308</strain>
    </source>
</reference>
<dbReference type="GO" id="GO:0015205">
    <property type="term" value="F:nucleobase transmembrane transporter activity"/>
    <property type="evidence" value="ECO:0007669"/>
    <property type="project" value="TreeGrafter"/>
</dbReference>
<keyword evidence="4 6" id="KW-1133">Transmembrane helix</keyword>
<keyword evidence="5 6" id="KW-0472">Membrane</keyword>
<evidence type="ECO:0000313" key="8">
    <source>
        <dbReference type="Proteomes" id="UP001174694"/>
    </source>
</evidence>
<evidence type="ECO:0000256" key="6">
    <source>
        <dbReference type="SAM" id="Phobius"/>
    </source>
</evidence>
<feature type="transmembrane region" description="Helical" evidence="6">
    <location>
        <begin position="149"/>
        <end position="172"/>
    </location>
</feature>
<dbReference type="PANTHER" id="PTHR30618">
    <property type="entry name" value="NCS1 FAMILY PURINE/PYRIMIDINE TRANSPORTER"/>
    <property type="match status" value="1"/>
</dbReference>
<proteinExistence type="inferred from homology"/>
<comment type="similarity">
    <text evidence="2">Belongs to the purine-cytosine permease (2.A.39) family.</text>
</comment>
<evidence type="ECO:0000256" key="2">
    <source>
        <dbReference type="ARBA" id="ARBA00008974"/>
    </source>
</evidence>
<evidence type="ECO:0000256" key="3">
    <source>
        <dbReference type="ARBA" id="ARBA00022692"/>
    </source>
</evidence>
<evidence type="ECO:0000313" key="7">
    <source>
        <dbReference type="EMBL" id="KAJ9138166.1"/>
    </source>
</evidence>
<gene>
    <name evidence="7" type="ORF">NKR23_g8647</name>
</gene>
<keyword evidence="8" id="KW-1185">Reference proteome</keyword>
<evidence type="ECO:0000256" key="1">
    <source>
        <dbReference type="ARBA" id="ARBA00004141"/>
    </source>
</evidence>
<dbReference type="GO" id="GO:0005886">
    <property type="term" value="C:plasma membrane"/>
    <property type="evidence" value="ECO:0007669"/>
    <property type="project" value="TreeGrafter"/>
</dbReference>
<feature type="transmembrane region" description="Helical" evidence="6">
    <location>
        <begin position="424"/>
        <end position="442"/>
    </location>
</feature>
<evidence type="ECO:0000256" key="4">
    <source>
        <dbReference type="ARBA" id="ARBA00022989"/>
    </source>
</evidence>
<dbReference type="PANTHER" id="PTHR30618:SF0">
    <property type="entry name" value="PURINE-URACIL PERMEASE NCS1"/>
    <property type="match status" value="1"/>
</dbReference>
<dbReference type="InterPro" id="IPR045225">
    <property type="entry name" value="Uracil/uridine/allantoin_perm"/>
</dbReference>
<dbReference type="InterPro" id="IPR001248">
    <property type="entry name" value="Pur-cyt_permease"/>
</dbReference>
<dbReference type="Pfam" id="PF02133">
    <property type="entry name" value="Transp_cyt_pur"/>
    <property type="match status" value="1"/>
</dbReference>
<dbReference type="Proteomes" id="UP001174694">
    <property type="component" value="Unassembled WGS sequence"/>
</dbReference>
<feature type="transmembrane region" description="Helical" evidence="6">
    <location>
        <begin position="311"/>
        <end position="335"/>
    </location>
</feature>
<feature type="transmembrane region" description="Helical" evidence="6">
    <location>
        <begin position="107"/>
        <end position="129"/>
    </location>
</feature>
<dbReference type="AlphaFoldDB" id="A0AA38VFG2"/>
<feature type="transmembrane region" description="Helical" evidence="6">
    <location>
        <begin position="227"/>
        <end position="249"/>
    </location>
</feature>
<feature type="transmembrane region" description="Helical" evidence="6">
    <location>
        <begin position="393"/>
        <end position="412"/>
    </location>
</feature>
<keyword evidence="3 6" id="KW-0812">Transmembrane</keyword>
<evidence type="ECO:0000256" key="5">
    <source>
        <dbReference type="ARBA" id="ARBA00023136"/>
    </source>
</evidence>
<protein>
    <submittedName>
        <fullName evidence="7">Uracil permease</fullName>
    </submittedName>
</protein>
<comment type="caution">
    <text evidence="7">The sequence shown here is derived from an EMBL/GenBank/DDBJ whole genome shotgun (WGS) entry which is preliminary data.</text>
</comment>
<comment type="subcellular location">
    <subcellularLocation>
        <location evidence="1">Membrane</location>
        <topology evidence="1">Multi-pass membrane protein</topology>
    </subcellularLocation>
</comment>
<name>A0AA38VFG2_9PEZI</name>
<feature type="transmembrane region" description="Helical" evidence="6">
    <location>
        <begin position="462"/>
        <end position="481"/>
    </location>
</feature>
<dbReference type="Gene3D" id="1.10.4160.10">
    <property type="entry name" value="Hydantoin permease"/>
    <property type="match status" value="1"/>
</dbReference>
<feature type="transmembrane region" description="Helical" evidence="6">
    <location>
        <begin position="501"/>
        <end position="520"/>
    </location>
</feature>
<accession>A0AA38VFG2</accession>
<organism evidence="7 8">
    <name type="scientific">Pleurostoma richardsiae</name>
    <dbReference type="NCBI Taxonomy" id="41990"/>
    <lineage>
        <taxon>Eukaryota</taxon>
        <taxon>Fungi</taxon>
        <taxon>Dikarya</taxon>
        <taxon>Ascomycota</taxon>
        <taxon>Pezizomycotina</taxon>
        <taxon>Sordariomycetes</taxon>
        <taxon>Sordariomycetidae</taxon>
        <taxon>Calosphaeriales</taxon>
        <taxon>Pleurostomataceae</taxon>
        <taxon>Pleurostoma</taxon>
    </lineage>
</organism>